<dbReference type="EMBL" id="FNDG01000004">
    <property type="protein sequence ID" value="SDH34358.1"/>
    <property type="molecule type" value="Genomic_DNA"/>
</dbReference>
<accession>A0A1G8BMS8</accession>
<protein>
    <submittedName>
        <fullName evidence="2">Anti-anti-sigma regulatory factor (Antagonist of anti-sigma factor)</fullName>
    </submittedName>
</protein>
<organism evidence="2 3">
    <name type="scientific">Phytopseudomonas flavescens</name>
    <dbReference type="NCBI Taxonomy" id="29435"/>
    <lineage>
        <taxon>Bacteria</taxon>
        <taxon>Pseudomonadati</taxon>
        <taxon>Pseudomonadota</taxon>
        <taxon>Gammaproteobacteria</taxon>
        <taxon>Pseudomonadales</taxon>
        <taxon>Pseudomonadaceae</taxon>
        <taxon>Phytopseudomonas</taxon>
    </lineage>
</organism>
<dbReference type="InterPro" id="IPR052746">
    <property type="entry name" value="MlaB_ABC_Transporter"/>
</dbReference>
<dbReference type="Gene3D" id="3.30.750.24">
    <property type="entry name" value="STAS domain"/>
    <property type="match status" value="1"/>
</dbReference>
<name>A0A1G8BMS8_9GAMM</name>
<evidence type="ECO:0000313" key="2">
    <source>
        <dbReference type="EMBL" id="SDH34358.1"/>
    </source>
</evidence>
<dbReference type="Pfam" id="PF13466">
    <property type="entry name" value="STAS_2"/>
    <property type="match status" value="1"/>
</dbReference>
<gene>
    <name evidence="2" type="ORF">SAMN05216588_10494</name>
</gene>
<dbReference type="CDD" id="cd07043">
    <property type="entry name" value="STAS_anti-anti-sigma_factors"/>
    <property type="match status" value="1"/>
</dbReference>
<dbReference type="Proteomes" id="UP000198606">
    <property type="component" value="Unassembled WGS sequence"/>
</dbReference>
<dbReference type="PROSITE" id="PS50801">
    <property type="entry name" value="STAS"/>
    <property type="match status" value="1"/>
</dbReference>
<dbReference type="InterPro" id="IPR058548">
    <property type="entry name" value="MlaB-like_STAS"/>
</dbReference>
<dbReference type="PANTHER" id="PTHR35849:SF2">
    <property type="entry name" value="BLR2341 PROTEIN"/>
    <property type="match status" value="1"/>
</dbReference>
<sequence length="102" mass="10900">MFQRLESQAGLLHLQARANLTIYEVAEARSALLALGAGELPGACVLDLTTVEELDYAGVQLLLAWQRHLAEAGSVLSLAGVGEPLREVLALLQLNAQLPLQN</sequence>
<dbReference type="AlphaFoldDB" id="A0A1G8BMS8"/>
<proteinExistence type="predicted"/>
<dbReference type="STRING" id="29435.SAMN05216588_10494"/>
<dbReference type="RefSeq" id="WP_084303955.1">
    <property type="nucleotide sequence ID" value="NZ_FNDG01000004.1"/>
</dbReference>
<feature type="domain" description="STAS" evidence="1">
    <location>
        <begin position="1"/>
        <end position="102"/>
    </location>
</feature>
<reference evidence="2 3" key="1">
    <citation type="submission" date="2016-10" db="EMBL/GenBank/DDBJ databases">
        <authorList>
            <person name="de Groot N.N."/>
        </authorList>
    </citation>
    <scope>NUCLEOTIDE SEQUENCE [LARGE SCALE GENOMIC DNA]</scope>
    <source>
        <strain evidence="2 3">LMG 18387</strain>
    </source>
</reference>
<dbReference type="InterPro" id="IPR002645">
    <property type="entry name" value="STAS_dom"/>
</dbReference>
<evidence type="ECO:0000259" key="1">
    <source>
        <dbReference type="PROSITE" id="PS50801"/>
    </source>
</evidence>
<evidence type="ECO:0000313" key="3">
    <source>
        <dbReference type="Proteomes" id="UP000198606"/>
    </source>
</evidence>
<dbReference type="SUPFAM" id="SSF52091">
    <property type="entry name" value="SpoIIaa-like"/>
    <property type="match status" value="1"/>
</dbReference>
<dbReference type="InterPro" id="IPR036513">
    <property type="entry name" value="STAS_dom_sf"/>
</dbReference>
<dbReference type="PANTHER" id="PTHR35849">
    <property type="entry name" value="BLR2341 PROTEIN"/>
    <property type="match status" value="1"/>
</dbReference>